<dbReference type="NCBIfam" id="NF002325">
    <property type="entry name" value="PRK01278.1"/>
    <property type="match status" value="1"/>
</dbReference>
<dbReference type="Pfam" id="PF00202">
    <property type="entry name" value="Aminotran_3"/>
    <property type="match status" value="1"/>
</dbReference>
<feature type="modified residue" description="N6-(pyridoxal phosphate)lysine" evidence="4">
    <location>
        <position position="284"/>
    </location>
</feature>
<comment type="similarity">
    <text evidence="4">Belongs to the class-III pyridoxal-phosphate-dependent aminotransferase family. ArgD subfamily.</text>
</comment>
<comment type="subcellular location">
    <subcellularLocation>
        <location evidence="4">Cytoplasm</location>
    </subcellularLocation>
</comment>
<keyword evidence="4" id="KW-0963">Cytoplasm</keyword>
<evidence type="ECO:0000256" key="2">
    <source>
        <dbReference type="ARBA" id="ARBA00022679"/>
    </source>
</evidence>
<dbReference type="GO" id="GO:0005737">
    <property type="term" value="C:cytoplasm"/>
    <property type="evidence" value="ECO:0007669"/>
    <property type="project" value="UniProtKB-SubCell"/>
</dbReference>
<dbReference type="AlphaFoldDB" id="R4KBV3"/>
<dbReference type="EC" id="2.6.1.11" evidence="4"/>
<dbReference type="InterPro" id="IPR050103">
    <property type="entry name" value="Class-III_PLP-dep_AT"/>
</dbReference>
<comment type="subunit">
    <text evidence="4">Homodimer.</text>
</comment>
<dbReference type="InterPro" id="IPR004636">
    <property type="entry name" value="AcOrn/SuccOrn_fam"/>
</dbReference>
<dbReference type="GO" id="GO:0006526">
    <property type="term" value="P:L-arginine biosynthetic process"/>
    <property type="evidence" value="ECO:0007669"/>
    <property type="project" value="UniProtKB-UniRule"/>
</dbReference>
<keyword evidence="3 4" id="KW-0663">Pyridoxal phosphate</keyword>
<dbReference type="PROSITE" id="PS00600">
    <property type="entry name" value="AA_TRANSFER_CLASS_3"/>
    <property type="match status" value="1"/>
</dbReference>
<dbReference type="PANTHER" id="PTHR11986:SF113">
    <property type="entry name" value="SUCCINYLORNITHINE TRANSAMINASE"/>
    <property type="match status" value="1"/>
</dbReference>
<proteinExistence type="inferred from homology"/>
<dbReference type="SUPFAM" id="SSF53383">
    <property type="entry name" value="PLP-dependent transferases"/>
    <property type="match status" value="1"/>
</dbReference>
<dbReference type="UniPathway" id="UPA00068">
    <property type="reaction ID" value="UER00109"/>
</dbReference>
<dbReference type="KEGG" id="dgi:Desgi_0454"/>
<dbReference type="InterPro" id="IPR049704">
    <property type="entry name" value="Aminotrans_3_PPA_site"/>
</dbReference>
<comment type="pathway">
    <text evidence="4">Amino-acid biosynthesis; L-arginine biosynthesis; N(2)-acetyl-L-ornithine from L-glutamate: step 4/4.</text>
</comment>
<comment type="cofactor">
    <cofactor evidence="4">
        <name>pyridoxal 5'-phosphate</name>
        <dbReference type="ChEBI" id="CHEBI:597326"/>
    </cofactor>
    <text evidence="4">Binds 1 pyridoxal phosphate per subunit.</text>
</comment>
<keyword evidence="2 4" id="KW-0808">Transferase</keyword>
<dbReference type="PANTHER" id="PTHR11986">
    <property type="entry name" value="AMINOTRANSFERASE CLASS III"/>
    <property type="match status" value="1"/>
</dbReference>
<keyword evidence="4" id="KW-0055">Arginine biosynthesis</keyword>
<feature type="binding site" evidence="4">
    <location>
        <begin position="137"/>
        <end position="138"/>
    </location>
    <ligand>
        <name>pyridoxal 5'-phosphate</name>
        <dbReference type="ChEBI" id="CHEBI:597326"/>
    </ligand>
</feature>
<comment type="catalytic activity">
    <reaction evidence="4">
        <text>N(2)-acetyl-L-ornithine + 2-oxoglutarate = N-acetyl-L-glutamate 5-semialdehyde + L-glutamate</text>
        <dbReference type="Rhea" id="RHEA:18049"/>
        <dbReference type="ChEBI" id="CHEBI:16810"/>
        <dbReference type="ChEBI" id="CHEBI:29123"/>
        <dbReference type="ChEBI" id="CHEBI:29985"/>
        <dbReference type="ChEBI" id="CHEBI:57805"/>
        <dbReference type="EC" id="2.6.1.11"/>
    </reaction>
</comment>
<keyword evidence="1 4" id="KW-0032">Aminotransferase</keyword>
<feature type="binding site" evidence="4">
    <location>
        <position position="173"/>
    </location>
    <ligand>
        <name>N(2)-acetyl-L-ornithine</name>
        <dbReference type="ChEBI" id="CHEBI:57805"/>
    </ligand>
</feature>
<dbReference type="EMBL" id="CP003273">
    <property type="protein sequence ID" value="AGL00029.1"/>
    <property type="molecule type" value="Genomic_DNA"/>
</dbReference>
<dbReference type="InterPro" id="IPR005814">
    <property type="entry name" value="Aminotrans_3"/>
</dbReference>
<dbReference type="InterPro" id="IPR015424">
    <property type="entry name" value="PyrdxlP-dep_Trfase"/>
</dbReference>
<dbReference type="Gene3D" id="3.90.1150.10">
    <property type="entry name" value="Aspartate Aminotransferase, domain 1"/>
    <property type="match status" value="1"/>
</dbReference>
<name>R4KBV3_9FIRM</name>
<accession>R4KBV3</accession>
<comment type="miscellaneous">
    <text evidence="4">May also have succinyldiaminopimelate aminotransferase activity, thus carrying out the corresponding step in lysine biosynthesis.</text>
</comment>
<dbReference type="FunFam" id="3.40.640.10:FF:000004">
    <property type="entry name" value="Acetylornithine aminotransferase"/>
    <property type="match status" value="1"/>
</dbReference>
<dbReference type="NCBIfam" id="TIGR00707">
    <property type="entry name" value="argD"/>
    <property type="match status" value="1"/>
</dbReference>
<feature type="binding site" evidence="4">
    <location>
        <position position="313"/>
    </location>
    <ligand>
        <name>pyridoxal 5'-phosphate</name>
        <dbReference type="ChEBI" id="CHEBI:597326"/>
    </ligand>
</feature>
<feature type="binding site" evidence="4">
    <location>
        <position position="170"/>
    </location>
    <ligand>
        <name>pyridoxal 5'-phosphate</name>
        <dbReference type="ChEBI" id="CHEBI:597326"/>
    </ligand>
</feature>
<comment type="caution">
    <text evidence="4">Lacks conserved residue(s) required for the propagation of feature annotation.</text>
</comment>
<dbReference type="InterPro" id="IPR015421">
    <property type="entry name" value="PyrdxlP-dep_Trfase_major"/>
</dbReference>
<dbReference type="GO" id="GO:0003992">
    <property type="term" value="F:N2-acetyl-L-ornithine:2-oxoglutarate 5-aminotransferase activity"/>
    <property type="evidence" value="ECO:0007669"/>
    <property type="project" value="UniProtKB-UniRule"/>
</dbReference>
<protein>
    <recommendedName>
        <fullName evidence="4">Acetylornithine aminotransferase</fullName>
        <shortName evidence="4">ACOAT</shortName>
        <ecNumber evidence="4">2.6.1.11</ecNumber>
    </recommendedName>
</protein>
<dbReference type="PIRSF" id="PIRSF000521">
    <property type="entry name" value="Transaminase_4ab_Lys_Orn"/>
    <property type="match status" value="1"/>
</dbReference>
<evidence type="ECO:0000256" key="4">
    <source>
        <dbReference type="HAMAP-Rule" id="MF_01107"/>
    </source>
</evidence>
<dbReference type="InterPro" id="IPR015422">
    <property type="entry name" value="PyrdxlP-dep_Trfase_small"/>
</dbReference>
<feature type="binding site" evidence="4">
    <location>
        <begin position="255"/>
        <end position="258"/>
    </location>
    <ligand>
        <name>pyridoxal 5'-phosphate</name>
        <dbReference type="ChEBI" id="CHEBI:597326"/>
    </ligand>
</feature>
<dbReference type="HAMAP" id="MF_01107">
    <property type="entry name" value="ArgD_aminotrans_3"/>
    <property type="match status" value="1"/>
</dbReference>
<dbReference type="STRING" id="767817.Desgi_0454"/>
<evidence type="ECO:0000256" key="3">
    <source>
        <dbReference type="ARBA" id="ARBA00022898"/>
    </source>
</evidence>
<gene>
    <name evidence="4" type="primary">argD</name>
    <name evidence="5" type="ORF">Desgi_0454</name>
</gene>
<reference evidence="5 6" key="1">
    <citation type="submission" date="2012-01" db="EMBL/GenBank/DDBJ databases">
        <title>Complete sequence of Desulfotomaculum gibsoniae DSM 7213.</title>
        <authorList>
            <consortium name="US DOE Joint Genome Institute"/>
            <person name="Lucas S."/>
            <person name="Han J."/>
            <person name="Lapidus A."/>
            <person name="Cheng J.-F."/>
            <person name="Goodwin L."/>
            <person name="Pitluck S."/>
            <person name="Peters L."/>
            <person name="Ovchinnikova G."/>
            <person name="Teshima H."/>
            <person name="Detter J.C."/>
            <person name="Han C."/>
            <person name="Tapia R."/>
            <person name="Land M."/>
            <person name="Hauser L."/>
            <person name="Kyrpides N."/>
            <person name="Ivanova N."/>
            <person name="Pagani I."/>
            <person name="Parshina S."/>
            <person name="Plugge C."/>
            <person name="Muyzer G."/>
            <person name="Kuever J."/>
            <person name="Ivanova A."/>
            <person name="Nazina T."/>
            <person name="Klenk H.-P."/>
            <person name="Brambilla E."/>
            <person name="Spring S."/>
            <person name="Stams A.F."/>
            <person name="Woyke T."/>
        </authorList>
    </citation>
    <scope>NUCLEOTIDE SEQUENCE [LARGE SCALE GENOMIC DNA]</scope>
    <source>
        <strain evidence="5 6">DSM 7213</strain>
    </source>
</reference>
<dbReference type="HOGENOM" id="CLU_016922_10_1_9"/>
<dbReference type="GO" id="GO:0042802">
    <property type="term" value="F:identical protein binding"/>
    <property type="evidence" value="ECO:0007669"/>
    <property type="project" value="TreeGrafter"/>
</dbReference>
<sequence>MPYTDLEEEAEPWEVREPSPCFRALTRKKGEIVNTNEIMQLSDKYVMHTYGRIAMAPVRGEGALLWDAEGREYLDFVAGIAVNSLGHCHPAVVQAVQQQAARLMHVSNLYYIEPQARLAEILVENSCADRVFFCNSGAEANEGAIKLARKWAKKQYGPDRYEIITAENSFHGRTLAAITATGQPKYQKGFEPLPQGFKYVPFNDLEALAGAVGPHTCAIMLEPVQGEGGVLPAAEEYLSGVRELCDKNGLLLIFDEVQCGLGRTGKFLAYQHYGVEPDILTLAKALGGGFPMGAMLAKEQVAAAFAPGDHAATFGGNPLACAAGLAAMQTTIRGGILENCNHVGSYFKEKLHMLAGKYSFIKEVRGLGLMLGLELALPGGDIVNRCRERGLLINCANNTVLRFVPPLIITTADVDKAVEILDGVLQEQ</sequence>
<dbReference type="Proteomes" id="UP000013520">
    <property type="component" value="Chromosome"/>
</dbReference>
<dbReference type="GO" id="GO:0030170">
    <property type="term" value="F:pyridoxal phosphate binding"/>
    <property type="evidence" value="ECO:0007669"/>
    <property type="project" value="InterPro"/>
</dbReference>
<keyword evidence="6" id="KW-1185">Reference proteome</keyword>
<evidence type="ECO:0000313" key="5">
    <source>
        <dbReference type="EMBL" id="AGL00029.1"/>
    </source>
</evidence>
<dbReference type="NCBIfam" id="NF002874">
    <property type="entry name" value="PRK03244.1"/>
    <property type="match status" value="1"/>
</dbReference>
<evidence type="ECO:0000256" key="1">
    <source>
        <dbReference type="ARBA" id="ARBA00022576"/>
    </source>
</evidence>
<dbReference type="CDD" id="cd00610">
    <property type="entry name" value="OAT_like"/>
    <property type="match status" value="1"/>
</dbReference>
<keyword evidence="4" id="KW-0028">Amino-acid biosynthesis</keyword>
<evidence type="ECO:0000313" key="6">
    <source>
        <dbReference type="Proteomes" id="UP000013520"/>
    </source>
</evidence>
<organism evidence="5 6">
    <name type="scientific">Desulfoscipio gibsoniae DSM 7213</name>
    <dbReference type="NCBI Taxonomy" id="767817"/>
    <lineage>
        <taxon>Bacteria</taxon>
        <taxon>Bacillati</taxon>
        <taxon>Bacillota</taxon>
        <taxon>Clostridia</taxon>
        <taxon>Eubacteriales</taxon>
        <taxon>Desulfallaceae</taxon>
        <taxon>Desulfoscipio</taxon>
    </lineage>
</organism>
<dbReference type="Gene3D" id="3.40.640.10">
    <property type="entry name" value="Type I PLP-dependent aspartate aminotransferase-like (Major domain)"/>
    <property type="match status" value="1"/>
</dbReference>
<dbReference type="eggNOG" id="COG4992">
    <property type="taxonomic scope" value="Bacteria"/>
</dbReference>